<accession>A0A3S7GWL7</accession>
<evidence type="ECO:0000259" key="1">
    <source>
        <dbReference type="SMART" id="SM00471"/>
    </source>
</evidence>
<name>A0A3S7GWL7_STAHO</name>
<evidence type="ECO:0000313" key="4">
    <source>
        <dbReference type="Proteomes" id="UP000665944"/>
    </source>
</evidence>
<dbReference type="Proteomes" id="UP000665944">
    <property type="component" value="Unassembled WGS sequence"/>
</dbReference>
<evidence type="ECO:0000313" key="3">
    <source>
        <dbReference type="EMBL" id="MCM5672912.1"/>
    </source>
</evidence>
<dbReference type="InterPro" id="IPR006674">
    <property type="entry name" value="HD_domain"/>
</dbReference>
<dbReference type="Gene3D" id="1.10.472.50">
    <property type="entry name" value="HD-domain/PDEase-like"/>
    <property type="match status" value="1"/>
</dbReference>
<reference evidence="3 4" key="2">
    <citation type="submission" date="2022-06" db="EMBL/GenBank/DDBJ databases">
        <title>Staphylococcus hominis ShoR14 genome sequence.</title>
        <authorList>
            <person name="Yeo C.C."/>
            <person name="Chew C.H."/>
            <person name="Che Hamzah A.M."/>
            <person name="Al-Trad E.I."/>
        </authorList>
    </citation>
    <scope>NUCLEOTIDE SEQUENCE [LARGE SCALE GENOMIC DNA]</scope>
    <source>
        <strain evidence="3 4">ShoR14</strain>
    </source>
</reference>
<dbReference type="PANTHER" id="PTHR33594">
    <property type="entry name" value="SUPERFAMILY HYDROLASE, PUTATIVE (AFU_ORTHOLOGUE AFUA_1G03035)-RELATED"/>
    <property type="match status" value="1"/>
</dbReference>
<keyword evidence="2" id="KW-0378">Hydrolase</keyword>
<evidence type="ECO:0000313" key="2">
    <source>
        <dbReference type="EMBL" id="AVI06874.1"/>
    </source>
</evidence>
<keyword evidence="4" id="KW-1185">Reference proteome</keyword>
<dbReference type="SUPFAM" id="SSF109604">
    <property type="entry name" value="HD-domain/PDEase-like"/>
    <property type="match status" value="1"/>
</dbReference>
<dbReference type="GO" id="GO:0016787">
    <property type="term" value="F:hydrolase activity"/>
    <property type="evidence" value="ECO:0007669"/>
    <property type="project" value="UniProtKB-KW"/>
</dbReference>
<protein>
    <submittedName>
        <fullName evidence="3">HD domain-containing protein</fullName>
    </submittedName>
    <submittedName>
        <fullName evidence="2">Phosphohydrolase</fullName>
    </submittedName>
</protein>
<dbReference type="RefSeq" id="WP_017174786.1">
    <property type="nucleotide sequence ID" value="NZ_CAXORW010000012.1"/>
</dbReference>
<dbReference type="EMBL" id="JAGHKT020000014">
    <property type="protein sequence ID" value="MCM5672912.1"/>
    <property type="molecule type" value="Genomic_DNA"/>
</dbReference>
<dbReference type="CDD" id="cd00077">
    <property type="entry name" value="HDc"/>
    <property type="match status" value="1"/>
</dbReference>
<dbReference type="EMBL" id="CP014567">
    <property type="protein sequence ID" value="AVI06874.1"/>
    <property type="molecule type" value="Genomic_DNA"/>
</dbReference>
<dbReference type="InterPro" id="IPR003607">
    <property type="entry name" value="HD/PDEase_dom"/>
</dbReference>
<feature type="domain" description="HD/PDEase" evidence="1">
    <location>
        <begin position="22"/>
        <end position="137"/>
    </location>
</feature>
<proteinExistence type="predicted"/>
<dbReference type="Gene3D" id="1.20.58.1910">
    <property type="match status" value="1"/>
</dbReference>
<dbReference type="SMART" id="SM00471">
    <property type="entry name" value="HDc"/>
    <property type="match status" value="1"/>
</dbReference>
<dbReference type="AlphaFoldDB" id="A0A3S7GWL7"/>
<organism evidence="2">
    <name type="scientific">Staphylococcus hominis</name>
    <dbReference type="NCBI Taxonomy" id="1290"/>
    <lineage>
        <taxon>Bacteria</taxon>
        <taxon>Bacillati</taxon>
        <taxon>Bacillota</taxon>
        <taxon>Bacilli</taxon>
        <taxon>Bacillales</taxon>
        <taxon>Staphylococcaceae</taxon>
        <taxon>Staphylococcus</taxon>
    </lineage>
</organism>
<dbReference type="Pfam" id="PF01966">
    <property type="entry name" value="HD"/>
    <property type="match status" value="1"/>
</dbReference>
<dbReference type="PANTHER" id="PTHR33594:SF1">
    <property type="entry name" value="HD_PDEASE DOMAIN-CONTAINING PROTEIN"/>
    <property type="match status" value="1"/>
</dbReference>
<sequence>MNQAEQILLAKEYMYQFHKNDYSGHDIAHIERVTLLAKYIAKQEHQGDFLTIVLSALLHDVIDDKLTDKHHALSELHQFFKKIELDDTVQKNIIFIIKHLSYRNGRNNDVTLPIEGQIVRDADRLDAIGAIGIARTFQFSGHFNEPMWTESPYHSIPSEKDMVDLPPSAIRHFYDKLLKLKKLMHTQTGSQLAEERHQFMKLFLSQFYSEWHLEE</sequence>
<reference evidence="2" key="1">
    <citation type="submission" date="2016-02" db="EMBL/GenBank/DDBJ databases">
        <title>Genomic sequence of a clinical Staphylococcus hominis isolate.</title>
        <authorList>
            <person name="McClure J.M."/>
            <person name="Zhang K."/>
        </authorList>
    </citation>
    <scope>NUCLEOTIDE SEQUENCE</scope>
    <source>
        <strain evidence="2">C34847</strain>
    </source>
</reference>
<gene>
    <name evidence="2" type="ORF">AZE34_08880</name>
    <name evidence="3" type="ORF">J7T32_009180</name>
</gene>